<comment type="caution">
    <text evidence="2">The sequence shown here is derived from an EMBL/GenBank/DDBJ whole genome shotgun (WGS) entry which is preliminary data.</text>
</comment>
<evidence type="ECO:0000313" key="3">
    <source>
        <dbReference type="Proteomes" id="UP000231742"/>
    </source>
</evidence>
<dbReference type="CDD" id="cd02440">
    <property type="entry name" value="AdoMet_MTases"/>
    <property type="match status" value="1"/>
</dbReference>
<gene>
    <name evidence="2" type="ORF">CLV85_1283</name>
</gene>
<dbReference type="InterPro" id="IPR029063">
    <property type="entry name" value="SAM-dependent_MTases_sf"/>
</dbReference>
<sequence>MTSERYTHGHHESVLKSHTWRTIANSAAYFEPHLESGLSLLDIGCGPGTITAEFADRLAPGRVVGLDAAPAAIEKASAFTAENLSFIVGDAYALPFDDNSFDLVHSHQTLQHLGDPVAALVEMKRVAKPGGLIAVRDVDYAGTICFPELPGLKVWADVYDTVHRSNGGEPNAGRRLKAWAMQAGLSDVVTSASIWNFSDDTDRQWWGSMWEARVLESAFAADALSKSLATQEVLQQISSAWREWADSPEGWMAMPHGEILARA</sequence>
<dbReference type="InterPro" id="IPR025714">
    <property type="entry name" value="Methyltranfer_dom"/>
</dbReference>
<feature type="domain" description="Methyltransferase" evidence="1">
    <location>
        <begin position="35"/>
        <end position="139"/>
    </location>
</feature>
<keyword evidence="3" id="KW-1185">Reference proteome</keyword>
<dbReference type="Gene3D" id="3.40.50.150">
    <property type="entry name" value="Vaccinia Virus protein VP39"/>
    <property type="match status" value="1"/>
</dbReference>
<dbReference type="PANTHER" id="PTHR43591">
    <property type="entry name" value="METHYLTRANSFERASE"/>
    <property type="match status" value="1"/>
</dbReference>
<dbReference type="Pfam" id="PF13847">
    <property type="entry name" value="Methyltransf_31"/>
    <property type="match status" value="1"/>
</dbReference>
<dbReference type="PANTHER" id="PTHR43591:SF24">
    <property type="entry name" value="2-METHOXY-6-POLYPRENYL-1,4-BENZOQUINOL METHYLASE, MITOCHONDRIAL"/>
    <property type="match status" value="1"/>
</dbReference>
<dbReference type="OrthoDB" id="9795634at2"/>
<organism evidence="2 3">
    <name type="scientific">Salinibacterium amurskyense</name>
    <dbReference type="NCBI Taxonomy" id="205941"/>
    <lineage>
        <taxon>Bacteria</taxon>
        <taxon>Bacillati</taxon>
        <taxon>Actinomycetota</taxon>
        <taxon>Actinomycetes</taxon>
        <taxon>Micrococcales</taxon>
        <taxon>Microbacteriaceae</taxon>
        <taxon>Salinibacterium</taxon>
    </lineage>
</organism>
<name>A0A2M9D9D6_9MICO</name>
<dbReference type="Proteomes" id="UP000231742">
    <property type="component" value="Unassembled WGS sequence"/>
</dbReference>
<keyword evidence="2" id="KW-0808">Transferase</keyword>
<protein>
    <submittedName>
        <fullName evidence="2">Methyltransferase family protein</fullName>
    </submittedName>
</protein>
<dbReference type="RefSeq" id="WP_100388721.1">
    <property type="nucleotide sequence ID" value="NZ_BMZU01000001.1"/>
</dbReference>
<evidence type="ECO:0000313" key="2">
    <source>
        <dbReference type="EMBL" id="PJJ82093.1"/>
    </source>
</evidence>
<dbReference type="GO" id="GO:0032259">
    <property type="term" value="P:methylation"/>
    <property type="evidence" value="ECO:0007669"/>
    <property type="project" value="UniProtKB-KW"/>
</dbReference>
<dbReference type="EMBL" id="PGFH01000001">
    <property type="protein sequence ID" value="PJJ82093.1"/>
    <property type="molecule type" value="Genomic_DNA"/>
</dbReference>
<dbReference type="SUPFAM" id="SSF53335">
    <property type="entry name" value="S-adenosyl-L-methionine-dependent methyltransferases"/>
    <property type="match status" value="1"/>
</dbReference>
<reference evidence="2 3" key="1">
    <citation type="submission" date="2017-11" db="EMBL/GenBank/DDBJ databases">
        <title>Genomic Encyclopedia of Archaeal and Bacterial Type Strains, Phase II (KMG-II): From Individual Species to Whole Genera.</title>
        <authorList>
            <person name="Goeker M."/>
        </authorList>
    </citation>
    <scope>NUCLEOTIDE SEQUENCE [LARGE SCALE GENOMIC DNA]</scope>
    <source>
        <strain evidence="2 3">DSM 16400</strain>
    </source>
</reference>
<accession>A0A2M9D9D6</accession>
<dbReference type="AlphaFoldDB" id="A0A2M9D9D6"/>
<evidence type="ECO:0000259" key="1">
    <source>
        <dbReference type="Pfam" id="PF13847"/>
    </source>
</evidence>
<dbReference type="GO" id="GO:0008168">
    <property type="term" value="F:methyltransferase activity"/>
    <property type="evidence" value="ECO:0007669"/>
    <property type="project" value="UniProtKB-KW"/>
</dbReference>
<proteinExistence type="predicted"/>
<keyword evidence="2" id="KW-0489">Methyltransferase</keyword>